<evidence type="ECO:0008006" key="4">
    <source>
        <dbReference type="Google" id="ProtNLM"/>
    </source>
</evidence>
<protein>
    <recommendedName>
        <fullName evidence="4">Lipoprotein</fullName>
    </recommendedName>
</protein>
<dbReference type="EMBL" id="FO203427">
    <property type="protein sequence ID" value="CCH50419.1"/>
    <property type="molecule type" value="Genomic_DNA"/>
</dbReference>
<evidence type="ECO:0000256" key="1">
    <source>
        <dbReference type="SAM" id="SignalP"/>
    </source>
</evidence>
<gene>
    <name evidence="2" type="ordered locus">BN4_20357</name>
</gene>
<dbReference type="KEGG" id="dpi:BN4_20357"/>
<reference evidence="3" key="2">
    <citation type="journal article" date="2013" name="Stand. Genomic Sci.">
        <title>Complete genome sequence of Desulfocapsa sulfexigens, a marine deltaproteobacterium specialized in disproportionating inorganic sulfur compounds.</title>
        <authorList>
            <person name="Finster K.W."/>
            <person name="Kjeldsen K.U."/>
            <person name="Kube M."/>
            <person name="Reinhardt R."/>
            <person name="Mussmann M."/>
            <person name="Amann R."/>
            <person name="Schreiber L."/>
        </authorList>
    </citation>
    <scope>NUCLEOTIDE SEQUENCE [LARGE SCALE GENOMIC DNA]</scope>
    <source>
        <strain evidence="3">DSM 10523 / SB164P1</strain>
    </source>
</reference>
<name>M1WSW6_PSEP2</name>
<sequence>MKYFALLLVPILAISLCSQCLAEVPAGVFYKVIKSERVESGVCALDIEINKKVDKIGLAGLADHLRNREPVVYEDMCINFYLEGEHLANGAWAVARFSPELKVKVLGLSLEDEKKIMSQSLPIAGEILGQWLNELPHLGSLYTLIRHEKTYSLVRMFPDGRRDISSLMMVSEDGRQSFAEAGDAQEGKSYQITTHGDLEIKIGERELMTLSPVHSH</sequence>
<evidence type="ECO:0000313" key="2">
    <source>
        <dbReference type="EMBL" id="CCH50419.1"/>
    </source>
</evidence>
<dbReference type="HOGENOM" id="CLU_1275975_0_0_7"/>
<dbReference type="PATRIC" id="fig|879567.3.peg.3451"/>
<keyword evidence="1" id="KW-0732">Signal</keyword>
<dbReference type="RefSeq" id="WP_015416461.1">
    <property type="nucleotide sequence ID" value="NC_020409.1"/>
</dbReference>
<accession>M1WSW6</accession>
<proteinExistence type="predicted"/>
<organism evidence="2 3">
    <name type="scientific">Pseudodesulfovibrio piezophilus (strain DSM 21447 / JCM 15486 / C1TLV30)</name>
    <name type="common">Desulfovibrio piezophilus</name>
    <dbReference type="NCBI Taxonomy" id="1322246"/>
    <lineage>
        <taxon>Bacteria</taxon>
        <taxon>Pseudomonadati</taxon>
        <taxon>Thermodesulfobacteriota</taxon>
        <taxon>Desulfovibrionia</taxon>
        <taxon>Desulfovibrionales</taxon>
        <taxon>Desulfovibrionaceae</taxon>
    </lineage>
</organism>
<feature type="chain" id="PRO_5004019465" description="Lipoprotein" evidence="1">
    <location>
        <begin position="23"/>
        <end position="216"/>
    </location>
</feature>
<reference evidence="2 3" key="1">
    <citation type="journal article" date="2013" name="PLoS ONE">
        <title>The first genomic and proteomic characterization of a deep-sea sulfate reducer: insights into the piezophilic lifestyle of Desulfovibrio piezophilus.</title>
        <authorList>
            <person name="Pradel N."/>
            <person name="Ji B."/>
            <person name="Gimenez G."/>
            <person name="Talla E."/>
            <person name="Lenoble P."/>
            <person name="Garel M."/>
            <person name="Tamburini C."/>
            <person name="Fourquet P."/>
            <person name="Lebrun R."/>
            <person name="Bertin P."/>
            <person name="Denis Y."/>
            <person name="Pophillat M."/>
            <person name="Barbe V."/>
            <person name="Ollivier B."/>
            <person name="Dolla A."/>
        </authorList>
    </citation>
    <scope>NUCLEOTIDE SEQUENCE [LARGE SCALE GENOMIC DNA]</scope>
    <source>
        <strain evidence="3">DSM 10523 / SB164P1</strain>
    </source>
</reference>
<dbReference type="OrthoDB" id="6174490at2"/>
<dbReference type="eggNOG" id="ENOG50339IA">
    <property type="taxonomic scope" value="Bacteria"/>
</dbReference>
<evidence type="ECO:0000313" key="3">
    <source>
        <dbReference type="Proteomes" id="UP000011724"/>
    </source>
</evidence>
<feature type="signal peptide" evidence="1">
    <location>
        <begin position="1"/>
        <end position="22"/>
    </location>
</feature>
<dbReference type="AlphaFoldDB" id="M1WSW6"/>
<dbReference type="Proteomes" id="UP000011724">
    <property type="component" value="Chromosome"/>
</dbReference>
<keyword evidence="3" id="KW-1185">Reference proteome</keyword>
<dbReference type="BioCyc" id="DPIE1322246:BN4_RS16035-MONOMER"/>